<evidence type="ECO:0000256" key="1">
    <source>
        <dbReference type="ARBA" id="ARBA00000085"/>
    </source>
</evidence>
<dbReference type="PANTHER" id="PTHR24421">
    <property type="entry name" value="NITRATE/NITRITE SENSOR PROTEIN NARX-RELATED"/>
    <property type="match status" value="1"/>
</dbReference>
<evidence type="ECO:0000256" key="2">
    <source>
        <dbReference type="ARBA" id="ARBA00012438"/>
    </source>
</evidence>
<feature type="domain" description="Histidine kinase/HSP90-like ATPase" evidence="10">
    <location>
        <begin position="317"/>
        <end position="404"/>
    </location>
</feature>
<feature type="transmembrane region" description="Helical" evidence="9">
    <location>
        <begin position="134"/>
        <end position="154"/>
    </location>
</feature>
<keyword evidence="9" id="KW-0472">Membrane</keyword>
<protein>
    <recommendedName>
        <fullName evidence="2">histidine kinase</fullName>
        <ecNumber evidence="2">2.7.13.3</ecNumber>
    </recommendedName>
</protein>
<keyword evidence="13" id="KW-1185">Reference proteome</keyword>
<keyword evidence="9" id="KW-1133">Transmembrane helix</keyword>
<feature type="transmembrane region" description="Helical" evidence="9">
    <location>
        <begin position="160"/>
        <end position="182"/>
    </location>
</feature>
<dbReference type="RefSeq" id="WP_269443882.1">
    <property type="nucleotide sequence ID" value="NZ_CP097463.1"/>
</dbReference>
<keyword evidence="6 12" id="KW-0418">Kinase</keyword>
<dbReference type="Gene3D" id="3.30.565.10">
    <property type="entry name" value="Histidine kinase-like ATPase, C-terminal domain"/>
    <property type="match status" value="1"/>
</dbReference>
<dbReference type="EMBL" id="CP097463">
    <property type="protein sequence ID" value="WAX57344.1"/>
    <property type="molecule type" value="Genomic_DNA"/>
</dbReference>
<keyword evidence="5" id="KW-0547">Nucleotide-binding</keyword>
<evidence type="ECO:0000256" key="3">
    <source>
        <dbReference type="ARBA" id="ARBA00022553"/>
    </source>
</evidence>
<dbReference type="InterPro" id="IPR011712">
    <property type="entry name" value="Sig_transdc_His_kin_sub3_dim/P"/>
</dbReference>
<gene>
    <name evidence="12" type="ORF">M6B22_00920</name>
</gene>
<dbReference type="Gene3D" id="1.20.5.1930">
    <property type="match status" value="1"/>
</dbReference>
<evidence type="ECO:0000256" key="5">
    <source>
        <dbReference type="ARBA" id="ARBA00022741"/>
    </source>
</evidence>
<accession>A0ABY7K1S6</accession>
<evidence type="ECO:0000259" key="11">
    <source>
        <dbReference type="Pfam" id="PF07730"/>
    </source>
</evidence>
<keyword evidence="9" id="KW-0812">Transmembrane</keyword>
<dbReference type="InterPro" id="IPR003594">
    <property type="entry name" value="HATPase_dom"/>
</dbReference>
<feature type="transmembrane region" description="Helical" evidence="9">
    <location>
        <begin position="50"/>
        <end position="67"/>
    </location>
</feature>
<reference evidence="12" key="1">
    <citation type="submission" date="2022-05" db="EMBL/GenBank/DDBJ databases">
        <title>Jatrophihabitans sp. SB3-54 whole genome sequence.</title>
        <authorList>
            <person name="Suh M.K."/>
            <person name="Eom M.K."/>
            <person name="Kim J.S."/>
            <person name="Kim H.S."/>
            <person name="Do H.E."/>
            <person name="Shin Y.K."/>
            <person name="Lee J.-S."/>
        </authorList>
    </citation>
    <scope>NUCLEOTIDE SEQUENCE</scope>
    <source>
        <strain evidence="12">SB3-54</strain>
    </source>
</reference>
<dbReference type="InterPro" id="IPR050482">
    <property type="entry name" value="Sensor_HK_TwoCompSys"/>
</dbReference>
<comment type="catalytic activity">
    <reaction evidence="1">
        <text>ATP + protein L-histidine = ADP + protein N-phospho-L-histidine.</text>
        <dbReference type="EC" id="2.7.13.3"/>
    </reaction>
</comment>
<organism evidence="12 13">
    <name type="scientific">Jatrophihabitans cynanchi</name>
    <dbReference type="NCBI Taxonomy" id="2944128"/>
    <lineage>
        <taxon>Bacteria</taxon>
        <taxon>Bacillati</taxon>
        <taxon>Actinomycetota</taxon>
        <taxon>Actinomycetes</taxon>
        <taxon>Jatrophihabitantales</taxon>
        <taxon>Jatrophihabitantaceae</taxon>
        <taxon>Jatrophihabitans</taxon>
    </lineage>
</organism>
<dbReference type="PANTHER" id="PTHR24421:SF10">
    <property type="entry name" value="NITRATE_NITRITE SENSOR PROTEIN NARQ"/>
    <property type="match status" value="1"/>
</dbReference>
<feature type="transmembrane region" description="Helical" evidence="9">
    <location>
        <begin position="21"/>
        <end position="44"/>
    </location>
</feature>
<dbReference type="InterPro" id="IPR036890">
    <property type="entry name" value="HATPase_C_sf"/>
</dbReference>
<keyword evidence="8" id="KW-0902">Two-component regulatory system</keyword>
<keyword evidence="4" id="KW-0808">Transferase</keyword>
<dbReference type="EC" id="2.7.13.3" evidence="2"/>
<dbReference type="Proteomes" id="UP001164693">
    <property type="component" value="Chromosome"/>
</dbReference>
<feature type="domain" description="Signal transduction histidine kinase subgroup 3 dimerisation and phosphoacceptor" evidence="11">
    <location>
        <begin position="208"/>
        <end position="273"/>
    </location>
</feature>
<evidence type="ECO:0000256" key="6">
    <source>
        <dbReference type="ARBA" id="ARBA00022777"/>
    </source>
</evidence>
<proteinExistence type="predicted"/>
<dbReference type="CDD" id="cd16917">
    <property type="entry name" value="HATPase_UhpB-NarQ-NarX-like"/>
    <property type="match status" value="1"/>
</dbReference>
<name>A0ABY7K1S6_9ACTN</name>
<dbReference type="GO" id="GO:0016301">
    <property type="term" value="F:kinase activity"/>
    <property type="evidence" value="ECO:0007669"/>
    <property type="project" value="UniProtKB-KW"/>
</dbReference>
<dbReference type="Pfam" id="PF02518">
    <property type="entry name" value="HATPase_c"/>
    <property type="match status" value="1"/>
</dbReference>
<evidence type="ECO:0000313" key="12">
    <source>
        <dbReference type="EMBL" id="WAX57344.1"/>
    </source>
</evidence>
<evidence type="ECO:0000256" key="4">
    <source>
        <dbReference type="ARBA" id="ARBA00022679"/>
    </source>
</evidence>
<feature type="transmembrane region" description="Helical" evidence="9">
    <location>
        <begin position="74"/>
        <end position="96"/>
    </location>
</feature>
<evidence type="ECO:0000256" key="8">
    <source>
        <dbReference type="ARBA" id="ARBA00023012"/>
    </source>
</evidence>
<evidence type="ECO:0000256" key="7">
    <source>
        <dbReference type="ARBA" id="ARBA00022840"/>
    </source>
</evidence>
<dbReference type="Pfam" id="PF07730">
    <property type="entry name" value="HisKA_3"/>
    <property type="match status" value="1"/>
</dbReference>
<dbReference type="SUPFAM" id="SSF55874">
    <property type="entry name" value="ATPase domain of HSP90 chaperone/DNA topoisomerase II/histidine kinase"/>
    <property type="match status" value="1"/>
</dbReference>
<evidence type="ECO:0000313" key="13">
    <source>
        <dbReference type="Proteomes" id="UP001164693"/>
    </source>
</evidence>
<feature type="transmembrane region" description="Helical" evidence="9">
    <location>
        <begin position="108"/>
        <end position="127"/>
    </location>
</feature>
<keyword evidence="7" id="KW-0067">ATP-binding</keyword>
<evidence type="ECO:0000259" key="10">
    <source>
        <dbReference type="Pfam" id="PF02518"/>
    </source>
</evidence>
<sequence length="410" mass="42246">MSEPGWLGRADRWGRAHGWAADVLLALSCAAVLGALSISAAQGIHWSTTWALLLVAGFAALHVTVALRRHLPLIAFGLACAAMLVIVVAPYGRIVAAAPGAADQVPALVLPSSLLFLFDLYSVAALLDALRSRIALVVTLAGVALAAATTSGALDQIAAGRWLVAAYIALALGAGVVLTWNLGRLALVRRQRARTERVEAARLAVLEERARIAREMHDIVAHSLAVIVRQAEGGALVANSDASRAVQAFMAIAGTGRDALAEMRGLLGVLRDPGAVQADPQPGLAELPQLVAGVRDTGLDARFAESGEPFAIAPAAELAVYRLVQEGLTNVVKHAGTSAHVLVHLDWRDGQLTAEVSDDGGGRPVALPGTGAGLQGLHDRLAAVGGSFSAAPHGTGFRVRAGVPAAEASR</sequence>
<evidence type="ECO:0000256" key="9">
    <source>
        <dbReference type="SAM" id="Phobius"/>
    </source>
</evidence>
<keyword evidence="3" id="KW-0597">Phosphoprotein</keyword>